<evidence type="ECO:0000313" key="2">
    <source>
        <dbReference type="EMBL" id="KKS43584.1"/>
    </source>
</evidence>
<keyword evidence="1" id="KW-1133">Transmembrane helix</keyword>
<evidence type="ECO:0000313" key="3">
    <source>
        <dbReference type="Proteomes" id="UP000033986"/>
    </source>
</evidence>
<sequence>MKTANTLSHEKKNNKMNQQTKRGFTLVELIVSMALFIIVVFITTSAFLSVVNLNKKARATRTAIDSLSIAMERMTRMIRTGTDYYCTNDETGFYNTSYVLSDLKTSIVSSSDAGDCTGEDFLLFESSEGGIAGYTLRRQSYGYTGPTPSEYNPNDCGIQKKYGTSMDSKDCRIQTRRASLGYITDADIEIEKLSFYVAGTQSSVFAQPRVNIVLQGVVGTDPKIQTKFSIYTSVTQRAPK</sequence>
<organism evidence="2 3">
    <name type="scientific">Candidatus Azambacteria bacterium GW2011_GWB1_42_17</name>
    <dbReference type="NCBI Taxonomy" id="1618615"/>
    <lineage>
        <taxon>Bacteria</taxon>
        <taxon>Candidatus Azamiibacteriota</taxon>
    </lineage>
</organism>
<gene>
    <name evidence="2" type="ORF">UV07_C0031G0003</name>
</gene>
<dbReference type="InterPro" id="IPR012902">
    <property type="entry name" value="N_methyl_site"/>
</dbReference>
<dbReference type="InterPro" id="IPR045584">
    <property type="entry name" value="Pilin-like"/>
</dbReference>
<keyword evidence="1" id="KW-0472">Membrane</keyword>
<protein>
    <submittedName>
        <fullName evidence="2">Uncharacterized protein</fullName>
    </submittedName>
</protein>
<reference evidence="2 3" key="1">
    <citation type="journal article" date="2015" name="Nature">
        <title>rRNA introns, odd ribosomes, and small enigmatic genomes across a large radiation of phyla.</title>
        <authorList>
            <person name="Brown C.T."/>
            <person name="Hug L.A."/>
            <person name="Thomas B.C."/>
            <person name="Sharon I."/>
            <person name="Castelle C.J."/>
            <person name="Singh A."/>
            <person name="Wilkins M.J."/>
            <person name="Williams K.H."/>
            <person name="Banfield J.F."/>
        </authorList>
    </citation>
    <scope>NUCLEOTIDE SEQUENCE [LARGE SCALE GENOMIC DNA]</scope>
</reference>
<dbReference type="NCBIfam" id="TIGR02532">
    <property type="entry name" value="IV_pilin_GFxxxE"/>
    <property type="match status" value="1"/>
</dbReference>
<comment type="caution">
    <text evidence="2">The sequence shown here is derived from an EMBL/GenBank/DDBJ whole genome shotgun (WGS) entry which is preliminary data.</text>
</comment>
<dbReference type="Proteomes" id="UP000033986">
    <property type="component" value="Unassembled WGS sequence"/>
</dbReference>
<dbReference type="Pfam" id="PF07963">
    <property type="entry name" value="N_methyl"/>
    <property type="match status" value="1"/>
</dbReference>
<dbReference type="PROSITE" id="PS00409">
    <property type="entry name" value="PROKAR_NTER_METHYL"/>
    <property type="match status" value="1"/>
</dbReference>
<proteinExistence type="predicted"/>
<name>A0A0G0Z4E7_9BACT</name>
<evidence type="ECO:0000256" key="1">
    <source>
        <dbReference type="SAM" id="Phobius"/>
    </source>
</evidence>
<dbReference type="AlphaFoldDB" id="A0A0G0Z4E7"/>
<accession>A0A0G0Z4E7</accession>
<dbReference type="EMBL" id="LCDB01000031">
    <property type="protein sequence ID" value="KKS43584.1"/>
    <property type="molecule type" value="Genomic_DNA"/>
</dbReference>
<keyword evidence="1" id="KW-0812">Transmembrane</keyword>
<dbReference type="SUPFAM" id="SSF54523">
    <property type="entry name" value="Pili subunits"/>
    <property type="match status" value="1"/>
</dbReference>
<feature type="transmembrane region" description="Helical" evidence="1">
    <location>
        <begin position="29"/>
        <end position="51"/>
    </location>
</feature>